<dbReference type="Proteomes" id="UP000094256">
    <property type="component" value="Chromosome"/>
</dbReference>
<keyword evidence="2" id="KW-0560">Oxidoreductase</keyword>
<dbReference type="PRINTS" id="PR00081">
    <property type="entry name" value="GDHRDH"/>
</dbReference>
<dbReference type="Gene3D" id="3.40.50.720">
    <property type="entry name" value="NAD(P)-binding Rossmann-like Domain"/>
    <property type="match status" value="1"/>
</dbReference>
<organism evidence="3 4">
    <name type="scientific">Sphingomonas panacis</name>
    <dbReference type="NCBI Taxonomy" id="1560345"/>
    <lineage>
        <taxon>Bacteria</taxon>
        <taxon>Pseudomonadati</taxon>
        <taxon>Pseudomonadota</taxon>
        <taxon>Alphaproteobacteria</taxon>
        <taxon>Sphingomonadales</taxon>
        <taxon>Sphingomonadaceae</taxon>
        <taxon>Sphingomonas</taxon>
    </lineage>
</organism>
<dbReference type="EMBL" id="CP014168">
    <property type="protein sequence ID" value="AOH82695.1"/>
    <property type="molecule type" value="Genomic_DNA"/>
</dbReference>
<dbReference type="Pfam" id="PF13561">
    <property type="entry name" value="adh_short_C2"/>
    <property type="match status" value="1"/>
</dbReference>
<dbReference type="GO" id="GO:0016616">
    <property type="term" value="F:oxidoreductase activity, acting on the CH-OH group of donors, NAD or NADP as acceptor"/>
    <property type="evidence" value="ECO:0007669"/>
    <property type="project" value="TreeGrafter"/>
</dbReference>
<gene>
    <name evidence="3" type="ORF">AWL63_00550</name>
</gene>
<dbReference type="PANTHER" id="PTHR42760">
    <property type="entry name" value="SHORT-CHAIN DEHYDROGENASES/REDUCTASES FAMILY MEMBER"/>
    <property type="match status" value="1"/>
</dbReference>
<protein>
    <submittedName>
        <fullName evidence="3">Cyclopentanol dehydrogenase</fullName>
    </submittedName>
</protein>
<dbReference type="PROSITE" id="PS00061">
    <property type="entry name" value="ADH_SHORT"/>
    <property type="match status" value="1"/>
</dbReference>
<dbReference type="AlphaFoldDB" id="A0A1B3Z5I9"/>
<dbReference type="RefSeq" id="WP_069203280.1">
    <property type="nucleotide sequence ID" value="NZ_CP014168.1"/>
</dbReference>
<evidence type="ECO:0000256" key="2">
    <source>
        <dbReference type="ARBA" id="ARBA00023002"/>
    </source>
</evidence>
<dbReference type="CDD" id="cd05233">
    <property type="entry name" value="SDR_c"/>
    <property type="match status" value="1"/>
</dbReference>
<keyword evidence="4" id="KW-1185">Reference proteome</keyword>
<dbReference type="InterPro" id="IPR002347">
    <property type="entry name" value="SDR_fam"/>
</dbReference>
<evidence type="ECO:0000313" key="3">
    <source>
        <dbReference type="EMBL" id="AOH82695.1"/>
    </source>
</evidence>
<dbReference type="STRING" id="1560345.AWL63_00550"/>
<evidence type="ECO:0000256" key="1">
    <source>
        <dbReference type="ARBA" id="ARBA00006484"/>
    </source>
</evidence>
<comment type="similarity">
    <text evidence="1">Belongs to the short-chain dehydrogenases/reductases (SDR) family.</text>
</comment>
<dbReference type="FunFam" id="3.40.50.720:FF:000084">
    <property type="entry name" value="Short-chain dehydrogenase reductase"/>
    <property type="match status" value="1"/>
</dbReference>
<dbReference type="OrthoDB" id="9792355at2"/>
<accession>A0A1B3Z5I9</accession>
<dbReference type="PRINTS" id="PR00080">
    <property type="entry name" value="SDRFAMILY"/>
</dbReference>
<dbReference type="InterPro" id="IPR036291">
    <property type="entry name" value="NAD(P)-bd_dom_sf"/>
</dbReference>
<name>A0A1B3Z5I9_9SPHN</name>
<evidence type="ECO:0000313" key="4">
    <source>
        <dbReference type="Proteomes" id="UP000094256"/>
    </source>
</evidence>
<dbReference type="InterPro" id="IPR020904">
    <property type="entry name" value="Sc_DH/Rdtase_CS"/>
</dbReference>
<sequence length="251" mass="25569">MRLANKRALITGGARGLGAAIATAFAGAGASVVVADIDERTGLDVADAIVAAGGDAWEIGLDVADPAGWDRVVAEVRHRRGGIDILVNNAAIASSLTRIEERTPEDWDTSMAINAKGPFLGTRAFLPLFRAQGGGTIVNVSSVAGLGQSGIMDPAYACSKAALAMLTRITAAQHAREGVRCNSVHPGPIDSALARAAYTDAAALAVRLSRVPIGRLAEIGEVVAAVLFLASDESSYITGTALAVDGGALVQ</sequence>
<dbReference type="PANTHER" id="PTHR42760:SF133">
    <property type="entry name" value="3-OXOACYL-[ACYL-CARRIER-PROTEIN] REDUCTASE"/>
    <property type="match status" value="1"/>
</dbReference>
<proteinExistence type="inferred from homology"/>
<dbReference type="SUPFAM" id="SSF51735">
    <property type="entry name" value="NAD(P)-binding Rossmann-fold domains"/>
    <property type="match status" value="1"/>
</dbReference>
<dbReference type="KEGG" id="span:AWL63_00550"/>
<reference evidence="3 4" key="1">
    <citation type="submission" date="2016-01" db="EMBL/GenBank/DDBJ databases">
        <title>Complete genome and mega plasmid sequence of Sphingomonas panacis DCY99 elicits systemic resistance in rice to Xanthomonas oryzae.</title>
        <authorList>
            <person name="Kim Y.J."/>
            <person name="Yang D.C."/>
            <person name="Sing P."/>
        </authorList>
    </citation>
    <scope>NUCLEOTIDE SEQUENCE [LARGE SCALE GENOMIC DNA]</scope>
    <source>
        <strain evidence="3 4">DCY99</strain>
    </source>
</reference>